<dbReference type="PROSITE" id="PS50249">
    <property type="entry name" value="MPN"/>
    <property type="match status" value="1"/>
</dbReference>
<sequence>MQKCLHFPLTQILLNMYIYFLFYYDESSTFLMYDLFAGKRTANMPKLSQHSISDLQKLVKEVTSASVGGPSAERPPIFRSTTTVSEQGGDCTKLLNRSPLAQDEIIRHCVSERGTDDGTMMGKQFHYNSVLVSQLALSQILRHSIEGGDIEIMGLLVGTTVGSQFIITQSFALPVLGTETRVNAQAESYEYMVKYVSEFVPSQGLVKVVGWYHSHPGYDCWLSSIDMRTQDLNQSYQDPYLAVVVDPKKSVKEGTISVGAFRTTKIANGDEQGELNYYPLKMTVFDSSLGRLSRSLKSLFRANFTYGEEGAASLLDKLISIMKQMKEVRELNKQETVSGQEQEPRQKRDQESNDGHREVLNSTASNDEISRRPSDTRSSSYVSMNSANDGSDIEMGDCERDTVSRTSSVNTVNESALPLLRSTYHQQHTSSQTRTREDLCTATPPRSNVLQHPMLRHAMANTTHSTDKIALSIDRGHTLTSFEKAKREAINAKVLQYMKLRLYRDTFTL</sequence>
<evidence type="ECO:0000256" key="8">
    <source>
        <dbReference type="ARBA" id="ARBA00022723"/>
    </source>
</evidence>
<organism evidence="16 17">
    <name type="scientific">Huiozyma naganishii (strain ATCC MYA-139 / BCRC 22969 / CBS 8797 / KCTC 17520 / NBRC 10181 / NCYC 3082 / Yp74L-3)</name>
    <name type="common">Yeast</name>
    <name type="synonym">Kazachstania naganishii</name>
    <dbReference type="NCBI Taxonomy" id="1071383"/>
    <lineage>
        <taxon>Eukaryota</taxon>
        <taxon>Fungi</taxon>
        <taxon>Dikarya</taxon>
        <taxon>Ascomycota</taxon>
        <taxon>Saccharomycotina</taxon>
        <taxon>Saccharomycetes</taxon>
        <taxon>Saccharomycetales</taxon>
        <taxon>Saccharomycetaceae</taxon>
        <taxon>Huiozyma</taxon>
    </lineage>
</organism>
<evidence type="ECO:0000256" key="10">
    <source>
        <dbReference type="ARBA" id="ARBA00022801"/>
    </source>
</evidence>
<comment type="similarity">
    <text evidence="3">Belongs to the peptidase M67A family. CSN5 subfamily.</text>
</comment>
<comment type="subcellular location">
    <subcellularLocation>
        <location evidence="2">Cytoplasm</location>
    </subcellularLocation>
    <subcellularLocation>
        <location evidence="1">Nucleus</location>
    </subcellularLocation>
</comment>
<dbReference type="GO" id="GO:0008237">
    <property type="term" value="F:metallopeptidase activity"/>
    <property type="evidence" value="ECO:0007669"/>
    <property type="project" value="UniProtKB-KW"/>
</dbReference>
<dbReference type="GO" id="GO:0005737">
    <property type="term" value="C:cytoplasm"/>
    <property type="evidence" value="ECO:0007669"/>
    <property type="project" value="UniProtKB-SubCell"/>
</dbReference>
<reference evidence="16 17" key="1">
    <citation type="journal article" date="2011" name="Proc. Natl. Acad. Sci. U.S.A.">
        <title>Evolutionary erosion of yeast sex chromosomes by mating-type switching accidents.</title>
        <authorList>
            <person name="Gordon J.L."/>
            <person name="Armisen D."/>
            <person name="Proux-Wera E."/>
            <person name="Oheigeartaigh S.S."/>
            <person name="Byrne K.P."/>
            <person name="Wolfe K.H."/>
        </authorList>
    </citation>
    <scope>NUCLEOTIDE SEQUENCE [LARGE SCALE GENOMIC DNA]</scope>
    <source>
        <strain evidence="17">ATCC MYA-139 / BCRC 22969 / CBS 8797 / CCRC 22969 / KCTC 17520 / NBRC 10181 / NCYC 3082</strain>
    </source>
</reference>
<feature type="compositionally biased region" description="Basic and acidic residues" evidence="14">
    <location>
        <begin position="342"/>
        <end position="359"/>
    </location>
</feature>
<evidence type="ECO:0000256" key="4">
    <source>
        <dbReference type="ARBA" id="ARBA00011098"/>
    </source>
</evidence>
<dbReference type="RefSeq" id="XP_022467090.1">
    <property type="nucleotide sequence ID" value="XM_022610834.1"/>
</dbReference>
<dbReference type="HOGENOM" id="CLU_031199_1_0_1"/>
<evidence type="ECO:0000256" key="7">
    <source>
        <dbReference type="ARBA" id="ARBA00022670"/>
    </source>
</evidence>
<evidence type="ECO:0000256" key="12">
    <source>
        <dbReference type="ARBA" id="ARBA00023049"/>
    </source>
</evidence>
<dbReference type="AlphaFoldDB" id="J7SB88"/>
<keyword evidence="9" id="KW-0736">Signalosome</keyword>
<keyword evidence="6" id="KW-0963">Cytoplasm</keyword>
<keyword evidence="11" id="KW-0862">Zinc</keyword>
<dbReference type="PANTHER" id="PTHR10410">
    <property type="entry name" value="EUKARYOTIC TRANSLATION INITIATION FACTOR 3 -RELATED"/>
    <property type="match status" value="1"/>
</dbReference>
<evidence type="ECO:0000256" key="11">
    <source>
        <dbReference type="ARBA" id="ARBA00022833"/>
    </source>
</evidence>
<comment type="subunit">
    <text evidence="4">Component of the COP9 signalosome (CSN) complex.</text>
</comment>
<name>J7SB88_HUIN7</name>
<reference evidence="17" key="2">
    <citation type="submission" date="2012-08" db="EMBL/GenBank/DDBJ databases">
        <title>Genome sequence of Kazachstania naganishii.</title>
        <authorList>
            <person name="Gordon J.L."/>
            <person name="Armisen D."/>
            <person name="Proux-Wera E."/>
            <person name="OhEigeartaigh S.S."/>
            <person name="Byrne K.P."/>
            <person name="Wolfe K.H."/>
        </authorList>
    </citation>
    <scope>NUCLEOTIDE SEQUENCE [LARGE SCALE GENOMIC DNA]</scope>
    <source>
        <strain evidence="17">ATCC MYA-139 / BCRC 22969 / CBS 8797 / CCRC 22969 / KCTC 17520 / NBRC 10181 / NCYC 3082</strain>
    </source>
</reference>
<dbReference type="EMBL" id="HE978325">
    <property type="protein sequence ID" value="CCK72846.1"/>
    <property type="molecule type" value="Genomic_DNA"/>
</dbReference>
<dbReference type="Proteomes" id="UP000006310">
    <property type="component" value="Chromosome 12"/>
</dbReference>
<evidence type="ECO:0000259" key="15">
    <source>
        <dbReference type="PROSITE" id="PS50249"/>
    </source>
</evidence>
<evidence type="ECO:0000256" key="1">
    <source>
        <dbReference type="ARBA" id="ARBA00004123"/>
    </source>
</evidence>
<feature type="region of interest" description="Disordered" evidence="14">
    <location>
        <begin position="427"/>
        <end position="446"/>
    </location>
</feature>
<keyword evidence="7" id="KW-0645">Protease</keyword>
<protein>
    <recommendedName>
        <fullName evidence="5">COP9 signalosome complex subunit 5</fullName>
    </recommendedName>
</protein>
<keyword evidence="13" id="KW-0539">Nucleus</keyword>
<evidence type="ECO:0000256" key="13">
    <source>
        <dbReference type="ARBA" id="ARBA00023242"/>
    </source>
</evidence>
<dbReference type="KEGG" id="kng:KNAG_0L02300"/>
<dbReference type="FunFam" id="3.40.140.10:FF:000203">
    <property type="entry name" value="COP9 signalosome complex subunit 5"/>
    <property type="match status" value="1"/>
</dbReference>
<gene>
    <name evidence="16" type="primary">KNAG0L02300</name>
    <name evidence="16" type="ordered locus">KNAG_0L02300</name>
</gene>
<dbReference type="Pfam" id="PF01398">
    <property type="entry name" value="JAB"/>
    <property type="match status" value="1"/>
</dbReference>
<dbReference type="GeneID" id="34528619"/>
<dbReference type="OrthoDB" id="605656at2759"/>
<dbReference type="STRING" id="1071383.J7SB88"/>
<keyword evidence="12" id="KW-0482">Metalloprotease</keyword>
<dbReference type="SMART" id="SM00232">
    <property type="entry name" value="JAB_MPN"/>
    <property type="match status" value="1"/>
</dbReference>
<dbReference type="SUPFAM" id="SSF102712">
    <property type="entry name" value="JAB1/MPN domain"/>
    <property type="match status" value="1"/>
</dbReference>
<feature type="compositionally biased region" description="Polar residues" evidence="14">
    <location>
        <begin position="376"/>
        <end position="389"/>
    </location>
</feature>
<dbReference type="GO" id="GO:0008180">
    <property type="term" value="C:COP9 signalosome"/>
    <property type="evidence" value="ECO:0007669"/>
    <property type="project" value="UniProtKB-KW"/>
</dbReference>
<keyword evidence="17" id="KW-1185">Reference proteome</keyword>
<dbReference type="InterPro" id="IPR037518">
    <property type="entry name" value="MPN"/>
</dbReference>
<evidence type="ECO:0000256" key="6">
    <source>
        <dbReference type="ARBA" id="ARBA00022490"/>
    </source>
</evidence>
<dbReference type="eggNOG" id="KOG1554">
    <property type="taxonomic scope" value="Eukaryota"/>
</dbReference>
<evidence type="ECO:0000256" key="5">
    <source>
        <dbReference type="ARBA" id="ARBA00014880"/>
    </source>
</evidence>
<evidence type="ECO:0000256" key="2">
    <source>
        <dbReference type="ARBA" id="ARBA00004496"/>
    </source>
</evidence>
<keyword evidence="8" id="KW-0479">Metal-binding</keyword>
<dbReference type="GO" id="GO:0006508">
    <property type="term" value="P:proteolysis"/>
    <property type="evidence" value="ECO:0007669"/>
    <property type="project" value="UniProtKB-KW"/>
</dbReference>
<evidence type="ECO:0000256" key="14">
    <source>
        <dbReference type="SAM" id="MobiDB-lite"/>
    </source>
</evidence>
<feature type="domain" description="MPN" evidence="15">
    <location>
        <begin position="130"/>
        <end position="267"/>
    </location>
</feature>
<evidence type="ECO:0000256" key="9">
    <source>
        <dbReference type="ARBA" id="ARBA00022790"/>
    </source>
</evidence>
<proteinExistence type="inferred from homology"/>
<dbReference type="InterPro" id="IPR050242">
    <property type="entry name" value="JAMM_MPN+_peptidase_M67A"/>
</dbReference>
<evidence type="ECO:0000313" key="16">
    <source>
        <dbReference type="EMBL" id="CCK72846.1"/>
    </source>
</evidence>
<dbReference type="GO" id="GO:0046872">
    <property type="term" value="F:metal ion binding"/>
    <property type="evidence" value="ECO:0007669"/>
    <property type="project" value="UniProtKB-KW"/>
</dbReference>
<feature type="region of interest" description="Disordered" evidence="14">
    <location>
        <begin position="331"/>
        <end position="410"/>
    </location>
</feature>
<accession>J7SB88</accession>
<dbReference type="InterPro" id="IPR000555">
    <property type="entry name" value="JAMM/MPN+_dom"/>
</dbReference>
<dbReference type="Gene3D" id="3.40.140.10">
    <property type="entry name" value="Cytidine Deaminase, domain 2"/>
    <property type="match status" value="1"/>
</dbReference>
<keyword evidence="10" id="KW-0378">Hydrolase</keyword>
<dbReference type="MEROPS" id="M67.A01"/>
<evidence type="ECO:0000256" key="3">
    <source>
        <dbReference type="ARBA" id="ARBA00006008"/>
    </source>
</evidence>
<evidence type="ECO:0000313" key="17">
    <source>
        <dbReference type="Proteomes" id="UP000006310"/>
    </source>
</evidence>